<dbReference type="EMBL" id="CP000767">
    <property type="protein sequence ID" value="EAU00732.1"/>
    <property type="molecule type" value="Genomic_DNA"/>
</dbReference>
<evidence type="ECO:0000313" key="2">
    <source>
        <dbReference type="Proteomes" id="UP000006380"/>
    </source>
</evidence>
<accession>A7GXF1</accession>
<dbReference type="HOGENOM" id="CLU_800971_0_0_7"/>
<protein>
    <submittedName>
        <fullName evidence="1">Uncharacterized protein</fullName>
    </submittedName>
</protein>
<evidence type="ECO:0000313" key="1">
    <source>
        <dbReference type="EMBL" id="EAU00732.1"/>
    </source>
</evidence>
<dbReference type="OrthoDB" id="5353381at2"/>
<dbReference type="AlphaFoldDB" id="A7GXF1"/>
<organism evidence="1 2">
    <name type="scientific">Campylobacter curvus (strain 525.92)</name>
    <dbReference type="NCBI Taxonomy" id="360105"/>
    <lineage>
        <taxon>Bacteria</taxon>
        <taxon>Pseudomonadati</taxon>
        <taxon>Campylobacterota</taxon>
        <taxon>Epsilonproteobacteria</taxon>
        <taxon>Campylobacterales</taxon>
        <taxon>Campylobacteraceae</taxon>
        <taxon>Campylobacter</taxon>
    </lineage>
</organism>
<keyword evidence="2" id="KW-1185">Reference proteome</keyword>
<proteinExistence type="predicted"/>
<dbReference type="InterPro" id="IPR058078">
    <property type="entry name" value="Cj0814-like"/>
</dbReference>
<dbReference type="RefSeq" id="WP_011992053.1">
    <property type="nucleotide sequence ID" value="NC_009715.2"/>
</dbReference>
<sequence length="360" mass="40155">MISVSHQTSNSIFSASNLKKNKQDRSVDFANFSIAANARQIANLDSSFLVSEAKFSQSAQTGFPNSSIIASNQAYGYSVDEKGFMGEDFNKAAGLPQGYKLHKSTLDEIGKFSEDNHISSLLGLKGNGTKIFENIDMADTIRQYYKIFNQIIKTDKDIYTQQDLNEPPKGISMQLDFESKKTDGLLRVENTKITNVFKTSQQYTQAYDLSKDLEVAGVSFIVRKLDFSKEAMQGNDLNKAYNYDPDMSVYDRGDEGYAKEGVFVAFLKSYRPFASSGGDTRLTPEIKAQSIAMAKGTVNGYDATIDEIINGAKGMRQIIKSRLNSELYKELMGIKDKNDVDEISNLLNVRIDRLFKETAV</sequence>
<dbReference type="Proteomes" id="UP000006380">
    <property type="component" value="Chromosome"/>
</dbReference>
<dbReference type="NCBIfam" id="NF046095">
    <property type="entry name" value="flg_dep_Cj0814"/>
    <property type="match status" value="1"/>
</dbReference>
<gene>
    <name evidence="1" type="ORF">CCV52592_0472</name>
</gene>
<dbReference type="KEGG" id="ccv:CCV52592_0472"/>
<name>A7GXF1_CAMC5</name>
<reference evidence="1" key="1">
    <citation type="submission" date="2016-07" db="EMBL/GenBank/DDBJ databases">
        <title>Comparative genomics of the Campylobacter concisus group.</title>
        <authorList>
            <person name="Miller W.G."/>
            <person name="Yee E."/>
            <person name="Chapman M.H."/>
            <person name="Huynh S."/>
            <person name="Bono J.L."/>
            <person name="On S.L.W."/>
            <person name="StLeger J."/>
            <person name="Foster G."/>
            <person name="Parker C.T."/>
        </authorList>
    </citation>
    <scope>NUCLEOTIDE SEQUENCE</scope>
    <source>
        <strain evidence="1">525.92</strain>
    </source>
</reference>